<dbReference type="KEGG" id="drc:G0Q07_15640"/>
<feature type="signal peptide" evidence="1">
    <location>
        <begin position="1"/>
        <end position="23"/>
    </location>
</feature>
<evidence type="ECO:0000256" key="1">
    <source>
        <dbReference type="SAM" id="SignalP"/>
    </source>
</evidence>
<evidence type="ECO:0000313" key="3">
    <source>
        <dbReference type="Proteomes" id="UP000474630"/>
    </source>
</evidence>
<dbReference type="PROSITE" id="PS51257">
    <property type="entry name" value="PROKAR_LIPOPROTEIN"/>
    <property type="match status" value="1"/>
</dbReference>
<sequence length="190" mass="21787">MKPTILKLSTLFLFLLFIGASCQNDEDLFEIQRGDENAVIQKEVNGIEFKFCLLNEAGEPATVFNEGENFTFQFSIKNNTKKDIFFDTTVTNADGFFEVHDELKNYGGPFEKPTYDLLRMPTPIGTGEITGLNIKWIPEDDEWAFGTTEFVKAQTESLKAGEYYSMFSHKFDFESIKTNDISFKINFEIK</sequence>
<keyword evidence="3" id="KW-1185">Reference proteome</keyword>
<gene>
    <name evidence="2" type="ORF">G0Q07_15640</name>
</gene>
<feature type="chain" id="PRO_5025473577" evidence="1">
    <location>
        <begin position="24"/>
        <end position="190"/>
    </location>
</feature>
<organism evidence="2 3">
    <name type="scientific">Draconibacterium halophilum</name>
    <dbReference type="NCBI Taxonomy" id="2706887"/>
    <lineage>
        <taxon>Bacteria</taxon>
        <taxon>Pseudomonadati</taxon>
        <taxon>Bacteroidota</taxon>
        <taxon>Bacteroidia</taxon>
        <taxon>Marinilabiliales</taxon>
        <taxon>Prolixibacteraceae</taxon>
        <taxon>Draconibacterium</taxon>
    </lineage>
</organism>
<keyword evidence="1" id="KW-0732">Signal</keyword>
<name>A0A6C0RG65_9BACT</name>
<dbReference type="RefSeq" id="WP_163347888.1">
    <property type="nucleotide sequence ID" value="NZ_CP048409.1"/>
</dbReference>
<proteinExistence type="predicted"/>
<reference evidence="2 3" key="1">
    <citation type="submission" date="2020-02" db="EMBL/GenBank/DDBJ databases">
        <title>Genome sequencing for Draconibacterium sp. strain M1.</title>
        <authorList>
            <person name="Park S.-J."/>
        </authorList>
    </citation>
    <scope>NUCLEOTIDE SEQUENCE [LARGE SCALE GENOMIC DNA]</scope>
    <source>
        <strain evidence="2 3">M1</strain>
    </source>
</reference>
<dbReference type="AlphaFoldDB" id="A0A6C0RG65"/>
<dbReference type="EMBL" id="CP048409">
    <property type="protein sequence ID" value="QIA09057.1"/>
    <property type="molecule type" value="Genomic_DNA"/>
</dbReference>
<protein>
    <submittedName>
        <fullName evidence="2">Uncharacterized protein</fullName>
    </submittedName>
</protein>
<dbReference type="Proteomes" id="UP000474630">
    <property type="component" value="Chromosome"/>
</dbReference>
<evidence type="ECO:0000313" key="2">
    <source>
        <dbReference type="EMBL" id="QIA09057.1"/>
    </source>
</evidence>
<accession>A0A6C0RG65</accession>